<dbReference type="GO" id="GO:0006508">
    <property type="term" value="P:proteolysis"/>
    <property type="evidence" value="ECO:0007669"/>
    <property type="project" value="UniProtKB-KW"/>
</dbReference>
<keyword evidence="5 6" id="KW-0720">Serine protease</keyword>
<dbReference type="GO" id="GO:0004252">
    <property type="term" value="F:serine-type endopeptidase activity"/>
    <property type="evidence" value="ECO:0007669"/>
    <property type="project" value="UniProtKB-UniRule"/>
</dbReference>
<evidence type="ECO:0000256" key="5">
    <source>
        <dbReference type="ARBA" id="ARBA00022825"/>
    </source>
</evidence>
<keyword evidence="4 6" id="KW-0378">Hydrolase</keyword>
<dbReference type="PROSITE" id="PS00137">
    <property type="entry name" value="SUBTILASE_HIS"/>
    <property type="match status" value="1"/>
</dbReference>
<feature type="domain" description="Inhibitor I9" evidence="11">
    <location>
        <begin position="39"/>
        <end position="102"/>
    </location>
</feature>
<dbReference type="GO" id="GO:0005576">
    <property type="term" value="C:extracellular region"/>
    <property type="evidence" value="ECO:0007669"/>
    <property type="project" value="UniProtKB-ARBA"/>
</dbReference>
<organism evidence="12 13">
    <name type="scientific">[Torrubiella] hemipterigena</name>
    <dbReference type="NCBI Taxonomy" id="1531966"/>
    <lineage>
        <taxon>Eukaryota</taxon>
        <taxon>Fungi</taxon>
        <taxon>Dikarya</taxon>
        <taxon>Ascomycota</taxon>
        <taxon>Pezizomycotina</taxon>
        <taxon>Sordariomycetes</taxon>
        <taxon>Hypocreomycetidae</taxon>
        <taxon>Hypocreales</taxon>
        <taxon>Clavicipitaceae</taxon>
        <taxon>Clavicipitaceae incertae sedis</taxon>
        <taxon>'Torrubiella' clade</taxon>
    </lineage>
</organism>
<gene>
    <name evidence="12" type="ORF">VHEMI02423</name>
</gene>
<dbReference type="PROSITE" id="PS00138">
    <property type="entry name" value="SUBTILASE_SER"/>
    <property type="match status" value="1"/>
</dbReference>
<keyword evidence="2 6" id="KW-0645">Protease</keyword>
<comment type="similarity">
    <text evidence="1 6 7">Belongs to the peptidase S8 family.</text>
</comment>
<reference evidence="12 13" key="1">
    <citation type="journal article" date="2015" name="Genome Announc.">
        <title>Draft Genome Sequence and Gene Annotation of the Entomopathogenic Fungus Verticillium hemipterigenum.</title>
        <authorList>
            <person name="Horn F."/>
            <person name="Habel A."/>
            <person name="Scharf D.H."/>
            <person name="Dworschak J."/>
            <person name="Brakhage A.A."/>
            <person name="Guthke R."/>
            <person name="Hertweck C."/>
            <person name="Linde J."/>
        </authorList>
    </citation>
    <scope>NUCLEOTIDE SEQUENCE [LARGE SCALE GENOMIC DNA]</scope>
</reference>
<dbReference type="EMBL" id="CDHN01000001">
    <property type="protein sequence ID" value="CEJ82353.1"/>
    <property type="molecule type" value="Genomic_DNA"/>
</dbReference>
<accession>A0A0A1SPJ6</accession>
<dbReference type="InterPro" id="IPR034193">
    <property type="entry name" value="PCSK9_ProteinaseK-like"/>
</dbReference>
<feature type="signal peptide" evidence="9">
    <location>
        <begin position="1"/>
        <end position="20"/>
    </location>
</feature>
<feature type="active site" description="Charge relay system" evidence="6">
    <location>
        <position position="178"/>
    </location>
</feature>
<evidence type="ECO:0000256" key="7">
    <source>
        <dbReference type="RuleBase" id="RU003355"/>
    </source>
</evidence>
<dbReference type="InterPro" id="IPR010259">
    <property type="entry name" value="S8pro/Inhibitor_I9"/>
</dbReference>
<dbReference type="PANTHER" id="PTHR43806:SF58">
    <property type="entry name" value="ALKALINE PROTEASE 1-RELATED"/>
    <property type="match status" value="1"/>
</dbReference>
<feature type="domain" description="Peptidase S8/S53" evidence="10">
    <location>
        <begin position="138"/>
        <end position="377"/>
    </location>
</feature>
<feature type="active site" description="Charge relay system" evidence="6">
    <location>
        <position position="147"/>
    </location>
</feature>
<dbReference type="Gene3D" id="3.40.50.200">
    <property type="entry name" value="Peptidase S8/S53 domain"/>
    <property type="match status" value="1"/>
</dbReference>
<evidence type="ECO:0000256" key="6">
    <source>
        <dbReference type="PROSITE-ProRule" id="PRU01240"/>
    </source>
</evidence>
<evidence type="ECO:0000256" key="9">
    <source>
        <dbReference type="SAM" id="SignalP"/>
    </source>
</evidence>
<dbReference type="PROSITE" id="PS51892">
    <property type="entry name" value="SUBTILASE"/>
    <property type="match status" value="1"/>
</dbReference>
<evidence type="ECO:0000313" key="12">
    <source>
        <dbReference type="EMBL" id="CEJ82353.1"/>
    </source>
</evidence>
<dbReference type="InterPro" id="IPR023828">
    <property type="entry name" value="Peptidase_S8_Ser-AS"/>
</dbReference>
<keyword evidence="13" id="KW-1185">Reference proteome</keyword>
<dbReference type="STRING" id="1531966.A0A0A1SPJ6"/>
<protein>
    <recommendedName>
        <fullName evidence="14">Peptidase S8/S53 domain-containing protein</fullName>
    </recommendedName>
</protein>
<dbReference type="Gene3D" id="3.30.70.80">
    <property type="entry name" value="Peptidase S8 propeptide/proteinase inhibitor I9"/>
    <property type="match status" value="1"/>
</dbReference>
<dbReference type="InterPro" id="IPR023827">
    <property type="entry name" value="Peptidase_S8_Asp-AS"/>
</dbReference>
<dbReference type="Proteomes" id="UP000039046">
    <property type="component" value="Unassembled WGS sequence"/>
</dbReference>
<dbReference type="InterPro" id="IPR036852">
    <property type="entry name" value="Peptidase_S8/S53_dom_sf"/>
</dbReference>
<proteinExistence type="inferred from homology"/>
<dbReference type="OrthoDB" id="206201at2759"/>
<feature type="chain" id="PRO_5001989387" description="Peptidase S8/S53 domain-containing protein" evidence="9">
    <location>
        <begin position="21"/>
        <end position="443"/>
    </location>
</feature>
<evidence type="ECO:0000259" key="10">
    <source>
        <dbReference type="Pfam" id="PF00082"/>
    </source>
</evidence>
<dbReference type="AlphaFoldDB" id="A0A0A1SPJ6"/>
<keyword evidence="3 9" id="KW-0732">Signal</keyword>
<sequence>MRASLLSLAAVAAASPLALRSEPAPLVTRDDAPAHVANTYIVKFKENSAMQVVHDAISQHLGGQDHTIVEHVFQGFVANLDKLTLELLRLLPDVEHIEQDSVGKISGQVVQTGSVWGLGRISHRDRGHNEYVYDDAAGAGTCVYVIDTGVEDTHPDFEGRAHQIRSYVSGSSHDDNGHGTHVAGTVGSKTYGVAKKTTIFGIKVADHSGAYQTSNVIAGLDFVASDSRNQNCPKGVAINLSLYGNRSDAFNNAVNSIVSKGFFVSACSGNENKDAGGFSPASASSACTVGGSDSDDKRYDESNFGPDVDIIAPGVYVESTYINGGTAAYTGTSQAAPHIAGLAVYLASKGNGVAMNNMCSALVADATKNYMVNQSSGTVNLIGYNGGSAPAQNAPKPPPPAAAPTTAAAAPKPTVTTAPKPTPTTSSDKSTPTWWPSWFGSFW</sequence>
<evidence type="ECO:0008006" key="14">
    <source>
        <dbReference type="Google" id="ProtNLM"/>
    </source>
</evidence>
<dbReference type="CDD" id="cd04077">
    <property type="entry name" value="Peptidases_S8_PCSK9_ProteinaseK_like"/>
    <property type="match status" value="1"/>
</dbReference>
<dbReference type="InterPro" id="IPR000209">
    <property type="entry name" value="Peptidase_S8/S53_dom"/>
</dbReference>
<feature type="compositionally biased region" description="Low complexity" evidence="8">
    <location>
        <begin position="403"/>
        <end position="433"/>
    </location>
</feature>
<feature type="region of interest" description="Disordered" evidence="8">
    <location>
        <begin position="390"/>
        <end position="433"/>
    </location>
</feature>
<dbReference type="InterPro" id="IPR050131">
    <property type="entry name" value="Peptidase_S8_subtilisin-like"/>
</dbReference>
<dbReference type="InterPro" id="IPR022398">
    <property type="entry name" value="Peptidase_S8_His-AS"/>
</dbReference>
<dbReference type="FunFam" id="3.40.50.200:FF:000014">
    <property type="entry name" value="Proteinase K"/>
    <property type="match status" value="1"/>
</dbReference>
<feature type="active site" description="Charge relay system" evidence="6">
    <location>
        <position position="333"/>
    </location>
</feature>
<evidence type="ECO:0000313" key="13">
    <source>
        <dbReference type="Proteomes" id="UP000039046"/>
    </source>
</evidence>
<dbReference type="InterPro" id="IPR037045">
    <property type="entry name" value="S8pro/Inhibitor_I9_sf"/>
</dbReference>
<dbReference type="Pfam" id="PF00082">
    <property type="entry name" value="Peptidase_S8"/>
    <property type="match status" value="1"/>
</dbReference>
<dbReference type="HOGENOM" id="CLU_011263_1_0_1"/>
<evidence type="ECO:0000256" key="2">
    <source>
        <dbReference type="ARBA" id="ARBA00022670"/>
    </source>
</evidence>
<dbReference type="SUPFAM" id="SSF54897">
    <property type="entry name" value="Protease propeptides/inhibitors"/>
    <property type="match status" value="1"/>
</dbReference>
<dbReference type="PROSITE" id="PS00136">
    <property type="entry name" value="SUBTILASE_ASP"/>
    <property type="match status" value="1"/>
</dbReference>
<evidence type="ECO:0000256" key="4">
    <source>
        <dbReference type="ARBA" id="ARBA00022801"/>
    </source>
</evidence>
<evidence type="ECO:0000256" key="1">
    <source>
        <dbReference type="ARBA" id="ARBA00011073"/>
    </source>
</evidence>
<dbReference type="PRINTS" id="PR00723">
    <property type="entry name" value="SUBTILISIN"/>
</dbReference>
<name>A0A0A1SPJ6_9HYPO</name>
<evidence type="ECO:0000256" key="3">
    <source>
        <dbReference type="ARBA" id="ARBA00022729"/>
    </source>
</evidence>
<dbReference type="PANTHER" id="PTHR43806">
    <property type="entry name" value="PEPTIDASE S8"/>
    <property type="match status" value="1"/>
</dbReference>
<evidence type="ECO:0000256" key="8">
    <source>
        <dbReference type="SAM" id="MobiDB-lite"/>
    </source>
</evidence>
<evidence type="ECO:0000259" key="11">
    <source>
        <dbReference type="Pfam" id="PF05922"/>
    </source>
</evidence>
<dbReference type="SUPFAM" id="SSF52743">
    <property type="entry name" value="Subtilisin-like"/>
    <property type="match status" value="1"/>
</dbReference>
<dbReference type="InterPro" id="IPR015500">
    <property type="entry name" value="Peptidase_S8_subtilisin-rel"/>
</dbReference>
<dbReference type="Pfam" id="PF05922">
    <property type="entry name" value="Inhibitor_I9"/>
    <property type="match status" value="1"/>
</dbReference>